<accession>A0A1G4V9Q2</accession>
<evidence type="ECO:0000313" key="4">
    <source>
        <dbReference type="EMBL" id="SCX03336.1"/>
    </source>
</evidence>
<dbReference type="EMBL" id="FMUB01000001">
    <property type="protein sequence ID" value="SCX03336.1"/>
    <property type="molecule type" value="Genomic_DNA"/>
</dbReference>
<dbReference type="Proteomes" id="UP000199707">
    <property type="component" value="Unassembled WGS sequence"/>
</dbReference>
<feature type="transmembrane region" description="Helical" evidence="1">
    <location>
        <begin position="41"/>
        <end position="59"/>
    </location>
</feature>
<evidence type="ECO:0000256" key="1">
    <source>
        <dbReference type="SAM" id="Phobius"/>
    </source>
</evidence>
<dbReference type="Proteomes" id="UP000515498">
    <property type="component" value="Chromosome"/>
</dbReference>
<dbReference type="KEGG" id="mflu:HZU40_24855"/>
<reference evidence="4" key="2">
    <citation type="submission" date="2016-10" db="EMBL/GenBank/DDBJ databases">
        <authorList>
            <person name="de Groot N.N."/>
        </authorList>
    </citation>
    <scope>NUCLEOTIDE SEQUENCE [LARGE SCALE GENOMIC DNA]</scope>
    <source>
        <strain evidence="4">UNC267MFSha1.1M11</strain>
    </source>
</reference>
<feature type="transmembrane region" description="Helical" evidence="1">
    <location>
        <begin position="12"/>
        <end position="34"/>
    </location>
</feature>
<dbReference type="AlphaFoldDB" id="A0A1G4V9Q2"/>
<feature type="transmembrane region" description="Helical" evidence="1">
    <location>
        <begin position="86"/>
        <end position="105"/>
    </location>
</feature>
<evidence type="ECO:0000313" key="6">
    <source>
        <dbReference type="Proteomes" id="UP000515498"/>
    </source>
</evidence>
<evidence type="ECO:0000313" key="3">
    <source>
        <dbReference type="EMBL" id="QNJ91405.1"/>
    </source>
</evidence>
<evidence type="ECO:0000313" key="5">
    <source>
        <dbReference type="Proteomes" id="UP000199707"/>
    </source>
</evidence>
<organism evidence="4 5">
    <name type="scientific">Mycolicibacterium fluoranthenivorans</name>
    <dbReference type="NCBI Taxonomy" id="258505"/>
    <lineage>
        <taxon>Bacteria</taxon>
        <taxon>Bacillati</taxon>
        <taxon>Actinomycetota</taxon>
        <taxon>Actinomycetes</taxon>
        <taxon>Mycobacteriales</taxon>
        <taxon>Mycobacteriaceae</taxon>
        <taxon>Mycolicibacterium</taxon>
    </lineage>
</organism>
<evidence type="ECO:0000259" key="2">
    <source>
        <dbReference type="Pfam" id="PF09990"/>
    </source>
</evidence>
<keyword evidence="1" id="KW-1133">Transmembrane helix</keyword>
<dbReference type="RefSeq" id="WP_090353614.1">
    <property type="nucleotide sequence ID" value="NZ_CP059894.1"/>
</dbReference>
<reference evidence="3 6" key="3">
    <citation type="submission" date="2020-07" db="EMBL/GenBank/DDBJ databases">
        <title>Draft genome sequence of four isobutane-metabolizing strains capable of cometabolically degrading diverse ether contaminants.</title>
        <authorList>
            <person name="Chen W."/>
            <person name="Faulkner N."/>
            <person name="Smith C."/>
            <person name="Hyman M."/>
        </authorList>
    </citation>
    <scope>NUCLEOTIDE SEQUENCE [LARGE SCALE GENOMIC DNA]</scope>
    <source>
        <strain evidence="3 6">2A</strain>
    </source>
</reference>
<dbReference type="Pfam" id="PF09990">
    <property type="entry name" value="DUF2231"/>
    <property type="match status" value="1"/>
</dbReference>
<reference evidence="5" key="1">
    <citation type="submission" date="2016-10" db="EMBL/GenBank/DDBJ databases">
        <authorList>
            <person name="Varghese N."/>
            <person name="Submissions S."/>
        </authorList>
    </citation>
    <scope>NUCLEOTIDE SEQUENCE [LARGE SCALE GENOMIC DNA]</scope>
    <source>
        <strain evidence="5">UNC267MFSha1.1M11</strain>
    </source>
</reference>
<dbReference type="EMBL" id="CP059894">
    <property type="protein sequence ID" value="QNJ91405.1"/>
    <property type="molecule type" value="Genomic_DNA"/>
</dbReference>
<proteinExistence type="predicted"/>
<keyword evidence="1" id="KW-0472">Membrane</keyword>
<dbReference type="STRING" id="1502745.SAMN02799620_00573"/>
<sequence>MSTFQGLPAHVLLVHFVVVLAPLTAALAITCALWPAARRRLTWLVVVLAVVTTVLTPLTTEAGEWLEHQTERTPLLHEHAELGDTMVYFAIALLIGAALLAVVHVRESRERPFTPALTWAIAALVVIASVATTVQVVRIGDSGARSAWGDKATADAGE</sequence>
<gene>
    <name evidence="3" type="ORF">HZU40_24855</name>
    <name evidence="4" type="ORF">SAMN02799620_00573</name>
</gene>
<name>A0A1G4V9Q2_9MYCO</name>
<feature type="domain" description="DUF2231" evidence="2">
    <location>
        <begin position="6"/>
        <end position="153"/>
    </location>
</feature>
<feature type="transmembrane region" description="Helical" evidence="1">
    <location>
        <begin position="117"/>
        <end position="137"/>
    </location>
</feature>
<keyword evidence="1" id="KW-0812">Transmembrane</keyword>
<protein>
    <recommendedName>
        <fullName evidence="2">DUF2231 domain-containing protein</fullName>
    </recommendedName>
</protein>
<dbReference type="InterPro" id="IPR019251">
    <property type="entry name" value="DUF2231_TM"/>
</dbReference>